<feature type="region of interest" description="Disordered" evidence="1">
    <location>
        <begin position="138"/>
        <end position="198"/>
    </location>
</feature>
<keyword evidence="2" id="KW-0472">Membrane</keyword>
<dbReference type="GeneID" id="68114149"/>
<feature type="region of interest" description="Disordered" evidence="1">
    <location>
        <begin position="85"/>
        <end position="115"/>
    </location>
</feature>
<feature type="compositionally biased region" description="Polar residues" evidence="1">
    <location>
        <begin position="150"/>
        <end position="176"/>
    </location>
</feature>
<keyword evidence="2" id="KW-0812">Transmembrane</keyword>
<evidence type="ECO:0000313" key="4">
    <source>
        <dbReference type="Proteomes" id="UP000444721"/>
    </source>
</evidence>
<dbReference type="AlphaFoldDB" id="A0A6A5BIQ5"/>
<keyword evidence="2" id="KW-1133">Transmembrane helix</keyword>
<feature type="compositionally biased region" description="Low complexity" evidence="1">
    <location>
        <begin position="85"/>
        <end position="106"/>
    </location>
</feature>
<dbReference type="Proteomes" id="UP000444721">
    <property type="component" value="Unassembled WGS sequence"/>
</dbReference>
<feature type="transmembrane region" description="Helical" evidence="2">
    <location>
        <begin position="466"/>
        <end position="491"/>
    </location>
</feature>
<feature type="compositionally biased region" description="Low complexity" evidence="1">
    <location>
        <begin position="177"/>
        <end position="191"/>
    </location>
</feature>
<evidence type="ECO:0000256" key="2">
    <source>
        <dbReference type="SAM" id="Phobius"/>
    </source>
</evidence>
<keyword evidence="4" id="KW-1185">Reference proteome</keyword>
<comment type="caution">
    <text evidence="3">The sequence shown here is derived from an EMBL/GenBank/DDBJ whole genome shotgun (WGS) entry which is preliminary data.</text>
</comment>
<dbReference type="VEuPathDB" id="AmoebaDB:NF0115430"/>
<gene>
    <name evidence="3" type="ORF">FDP41_006931</name>
</gene>
<name>A0A6A5BIQ5_NAEFO</name>
<reference evidence="3 4" key="1">
    <citation type="journal article" date="2019" name="Sci. Rep.">
        <title>Nanopore sequencing improves the draft genome of the human pathogenic amoeba Naegleria fowleri.</title>
        <authorList>
            <person name="Liechti N."/>
            <person name="Schurch N."/>
            <person name="Bruggmann R."/>
            <person name="Wittwer M."/>
        </authorList>
    </citation>
    <scope>NUCLEOTIDE SEQUENCE [LARGE SCALE GENOMIC DNA]</scope>
    <source>
        <strain evidence="3 4">ATCC 30894</strain>
    </source>
</reference>
<dbReference type="EMBL" id="VFQX01000053">
    <property type="protein sequence ID" value="KAF0974321.1"/>
    <property type="molecule type" value="Genomic_DNA"/>
</dbReference>
<dbReference type="VEuPathDB" id="AmoebaDB:NfTy_076300"/>
<feature type="transmembrane region" description="Helical" evidence="2">
    <location>
        <begin position="12"/>
        <end position="36"/>
    </location>
</feature>
<protein>
    <submittedName>
        <fullName evidence="3">Uncharacterized protein</fullName>
    </submittedName>
</protein>
<accession>A0A6A5BIQ5</accession>
<evidence type="ECO:0000313" key="3">
    <source>
        <dbReference type="EMBL" id="KAF0974321.1"/>
    </source>
</evidence>
<sequence length="536" mass="59058">MMEWNCCGIKPLALFLTFFILFGSGLMLFGVLFGVLGPVSTNPPEISTFNDLALKWQATNRQVFTSYKFNLTAILTSNAPTPSPSVSISSLPPMPSPSVSSSSPSHLSHDNNFDTSNEYYDEKSVDLHAPGVALPPLSYSYSPRHHSDSSLHNGDNLSSATLPTGHSSASTTRSILTSELPPSPITTSPPSKDSESSFTVLNQAPFSLNTQPDVFHPDNPIFLEKYNSFKFQIDSKNPSTLFTDPIRTNFSKALFLNITWSSYPQKILSGEKPGKNGGGSGGGISLLSLLSSLFTSENLESTMTAQELSQTNALQVPLIYLFLKTESPIHQSSSGCRYGFLENGKCYLVHRLREVCIKVKVNDAGTSVQLDNSFGGIGCGPTDVPYLSSIGSSYSGLTYIYSVIYNNQDVYNHTVLFSDLVITLRSSKDPYVYAEYITNGTLNFQPWDKYYHGNILEGDIGFVRGFFGFGSLGLGVLIVLPSLLFCFIFCFCSEKLRRKFMVDDMREEHALLLNLSVEKEQKKNLKDYLFPNTESD</sequence>
<dbReference type="OrthoDB" id="10411431at2759"/>
<proteinExistence type="predicted"/>
<evidence type="ECO:0000256" key="1">
    <source>
        <dbReference type="SAM" id="MobiDB-lite"/>
    </source>
</evidence>
<dbReference type="RefSeq" id="XP_044559034.1">
    <property type="nucleotide sequence ID" value="XM_044710620.1"/>
</dbReference>
<dbReference type="VEuPathDB" id="AmoebaDB:FDP41_006931"/>
<organism evidence="3 4">
    <name type="scientific">Naegleria fowleri</name>
    <name type="common">Brain eating amoeba</name>
    <dbReference type="NCBI Taxonomy" id="5763"/>
    <lineage>
        <taxon>Eukaryota</taxon>
        <taxon>Discoba</taxon>
        <taxon>Heterolobosea</taxon>
        <taxon>Tetramitia</taxon>
        <taxon>Eutetramitia</taxon>
        <taxon>Vahlkampfiidae</taxon>
        <taxon>Naegleria</taxon>
    </lineage>
</organism>